<dbReference type="EMBL" id="CCAZ020000002">
    <property type="protein sequence ID" value="CEG09438.1"/>
    <property type="molecule type" value="Genomic_DNA"/>
</dbReference>
<sequence>MRSRLVTLSGSARTSDAMPATSVRTAMAKAEARSPDIVFIMIRSTAETAPRYIRLTGR</sequence>
<proteinExistence type="predicted"/>
<accession>A0A090N833</accession>
<name>A0A090N833_AFIFE</name>
<keyword evidence="2" id="KW-1185">Reference proteome</keyword>
<comment type="caution">
    <text evidence="1">The sequence shown here is derived from an EMBL/GenBank/DDBJ whole genome shotgun (WGS) entry which is preliminary data.</text>
</comment>
<evidence type="ECO:0000313" key="2">
    <source>
        <dbReference type="Proteomes" id="UP000035762"/>
    </source>
</evidence>
<organism evidence="1 2">
    <name type="scientific">Afipia felis</name>
    <name type="common">Cat scratch disease bacillus</name>
    <dbReference type="NCBI Taxonomy" id="1035"/>
    <lineage>
        <taxon>Bacteria</taxon>
        <taxon>Pseudomonadati</taxon>
        <taxon>Pseudomonadota</taxon>
        <taxon>Alphaproteobacteria</taxon>
        <taxon>Hyphomicrobiales</taxon>
        <taxon>Nitrobacteraceae</taxon>
        <taxon>Afipia</taxon>
    </lineage>
</organism>
<dbReference type="AlphaFoldDB" id="A0A090N833"/>
<reference evidence="1 2" key="1">
    <citation type="journal article" date="2014" name="Genome Announc.">
        <title>Genome Sequence of Afipia felis Strain 76713, Isolated in Hospital Water Using an Amoeba Co-Culture Procedure.</title>
        <authorList>
            <person name="Benamar S."/>
            <person name="La Scola B."/>
            <person name="Croce O."/>
        </authorList>
    </citation>
    <scope>NUCLEOTIDE SEQUENCE [LARGE SCALE GENOMIC DNA]</scope>
    <source>
        <strain evidence="1 2">76713</strain>
    </source>
</reference>
<evidence type="ECO:0000313" key="1">
    <source>
        <dbReference type="EMBL" id="CEG09438.1"/>
    </source>
</evidence>
<gene>
    <name evidence="1" type="ORF">BN961_02864</name>
</gene>
<dbReference type="Proteomes" id="UP000035762">
    <property type="component" value="Unassembled WGS sequence"/>
</dbReference>
<protein>
    <submittedName>
        <fullName evidence="1">Uncharacterized protein</fullName>
    </submittedName>
</protein>